<organism evidence="2 3">
    <name type="scientific">Gorilla gorilla gorilla</name>
    <name type="common">Western lowland gorilla</name>
    <dbReference type="NCBI Taxonomy" id="9595"/>
    <lineage>
        <taxon>Eukaryota</taxon>
        <taxon>Metazoa</taxon>
        <taxon>Chordata</taxon>
        <taxon>Craniata</taxon>
        <taxon>Vertebrata</taxon>
        <taxon>Euteleostomi</taxon>
        <taxon>Mammalia</taxon>
        <taxon>Eutheria</taxon>
        <taxon>Euarchontoglires</taxon>
        <taxon>Primates</taxon>
        <taxon>Haplorrhini</taxon>
        <taxon>Catarrhini</taxon>
        <taxon>Hominidae</taxon>
        <taxon>Gorilla</taxon>
    </lineage>
</organism>
<accession>A0A2I2ZEU8</accession>
<dbReference type="EMBL" id="CABD030115809">
    <property type="status" value="NOT_ANNOTATED_CDS"/>
    <property type="molecule type" value="Genomic_DNA"/>
</dbReference>
<dbReference type="GeneTree" id="ENSGT00940000153431"/>
<dbReference type="Bgee" id="ENSGGOG00000000080">
    <property type="expression patterns" value="Expressed in heart and 6 other cell types or tissues"/>
</dbReference>
<reference evidence="2" key="4">
    <citation type="submission" date="2025-09" db="UniProtKB">
        <authorList>
            <consortium name="Ensembl"/>
        </authorList>
    </citation>
    <scope>IDENTIFICATION</scope>
</reference>
<dbReference type="EMBL" id="CABD030115800">
    <property type="status" value="NOT_ANNOTATED_CDS"/>
    <property type="molecule type" value="Genomic_DNA"/>
</dbReference>
<dbReference type="PANTHER" id="PTHR40386:SF1">
    <property type="entry name" value="SMALL INTEGRAL MEMBRANE PROTEIN 26"/>
    <property type="match status" value="1"/>
</dbReference>
<dbReference type="InterPro" id="IPR038831">
    <property type="entry name" value="SMIM26"/>
</dbReference>
<dbReference type="EMBL" id="CABD030115803">
    <property type="status" value="NOT_ANNOTATED_CDS"/>
    <property type="molecule type" value="Genomic_DNA"/>
</dbReference>
<dbReference type="EMBL" id="CABD030115801">
    <property type="status" value="NOT_ANNOTATED_CDS"/>
    <property type="molecule type" value="Genomic_DNA"/>
</dbReference>
<evidence type="ECO:0000313" key="2">
    <source>
        <dbReference type="Ensembl" id="ENSGGOP00000045525.1"/>
    </source>
</evidence>
<dbReference type="EMBL" id="CABD030115806">
    <property type="status" value="NOT_ANNOTATED_CDS"/>
    <property type="molecule type" value="Genomic_DNA"/>
</dbReference>
<name>A0A2I2ZEU8_GORGO</name>
<dbReference type="PANTHER" id="PTHR40386">
    <property type="entry name" value="SMALL INTEGRAL MEMBRANE PROTEIN 26"/>
    <property type="match status" value="1"/>
</dbReference>
<dbReference type="EMBL" id="CABD030115804">
    <property type="status" value="NOT_ANNOTATED_CDS"/>
    <property type="molecule type" value="Genomic_DNA"/>
</dbReference>
<dbReference type="AlphaFoldDB" id="A0A2I2ZEU8"/>
<feature type="transmembrane region" description="Helical" evidence="1">
    <location>
        <begin position="15"/>
        <end position="32"/>
    </location>
</feature>
<protein>
    <submittedName>
        <fullName evidence="2">D-aminoacyl-tRNA deacylase 1</fullName>
    </submittedName>
</protein>
<evidence type="ECO:0000256" key="1">
    <source>
        <dbReference type="SAM" id="Phobius"/>
    </source>
</evidence>
<evidence type="ECO:0000313" key="3">
    <source>
        <dbReference type="Proteomes" id="UP000001519"/>
    </source>
</evidence>
<gene>
    <name evidence="2" type="primary">DTD1</name>
</gene>
<dbReference type="Proteomes" id="UP000001519">
    <property type="component" value="Chromosome 20"/>
</dbReference>
<sequence length="95" mass="10908">MYRNEFTAWYRRMSVVYGIGTWSVLGSLLYYGRTMAKSSVDQKDGSTSEVPSELSERPKGFYVETVVTYKEDFVPNTEKILNYWKSWTGGPGTEP</sequence>
<dbReference type="Ensembl" id="ENSGGOT00000047728.1">
    <property type="protein sequence ID" value="ENSGGOP00000045525.1"/>
    <property type="gene ID" value="ENSGGOG00000000080.3"/>
</dbReference>
<keyword evidence="3" id="KW-1185">Reference proteome</keyword>
<reference evidence="3" key="1">
    <citation type="submission" date="2011-05" db="EMBL/GenBank/DDBJ databases">
        <title>Insights into the evolution of the great apes provided by the gorilla genome.</title>
        <authorList>
            <person name="Scally A."/>
        </authorList>
    </citation>
    <scope>NUCLEOTIDE SEQUENCE [LARGE SCALE GENOMIC DNA]</scope>
</reference>
<dbReference type="EMBL" id="CABD030115808">
    <property type="status" value="NOT_ANNOTATED_CDS"/>
    <property type="molecule type" value="Genomic_DNA"/>
</dbReference>
<dbReference type="EMBL" id="CABD030115805">
    <property type="status" value="NOT_ANNOTATED_CDS"/>
    <property type="molecule type" value="Genomic_DNA"/>
</dbReference>
<keyword evidence="1" id="KW-1133">Transmembrane helix</keyword>
<keyword evidence="1" id="KW-0472">Membrane</keyword>
<reference evidence="2" key="3">
    <citation type="submission" date="2025-08" db="UniProtKB">
        <authorList>
            <consortium name="Ensembl"/>
        </authorList>
    </citation>
    <scope>IDENTIFICATION</scope>
</reference>
<proteinExistence type="predicted"/>
<dbReference type="EMBL" id="CABD030115807">
    <property type="status" value="NOT_ANNOTATED_CDS"/>
    <property type="molecule type" value="Genomic_DNA"/>
</dbReference>
<keyword evidence="1" id="KW-0812">Transmembrane</keyword>
<reference evidence="2 3" key="2">
    <citation type="journal article" date="2012" name="Nature">
        <title>Insights into hominid evolution from the gorilla genome sequence.</title>
        <authorList>
            <person name="Scally A."/>
            <person name="Dutheil J.Y."/>
            <person name="Hillier L.W."/>
            <person name="Jordan G.E."/>
            <person name="Goodhead I."/>
            <person name="Herrero J."/>
            <person name="Hobolth A."/>
            <person name="Lappalainen T."/>
            <person name="Mailund T."/>
            <person name="Marques-Bonet T."/>
            <person name="McCarthy S."/>
            <person name="Montgomery S.H."/>
            <person name="Schwalie P.C."/>
            <person name="Tang Y.A."/>
            <person name="Ward M.C."/>
            <person name="Xue Y."/>
            <person name="Yngvadottir B."/>
            <person name="Alkan C."/>
            <person name="Andersen L.N."/>
            <person name="Ayub Q."/>
            <person name="Ball E.V."/>
            <person name="Beal K."/>
            <person name="Bradley B.J."/>
            <person name="Chen Y."/>
            <person name="Clee C.M."/>
            <person name="Fitzgerald S."/>
            <person name="Graves T.A."/>
            <person name="Gu Y."/>
            <person name="Heath P."/>
            <person name="Heger A."/>
            <person name="Karakoc E."/>
            <person name="Kolb-Kokocinski A."/>
            <person name="Laird G.K."/>
            <person name="Lunter G."/>
            <person name="Meader S."/>
            <person name="Mort M."/>
            <person name="Mullikin J.C."/>
            <person name="Munch K."/>
            <person name="O'Connor T.D."/>
            <person name="Phillips A.D."/>
            <person name="Prado-Martinez J."/>
            <person name="Rogers A.S."/>
            <person name="Sajjadian S."/>
            <person name="Schmidt D."/>
            <person name="Shaw K."/>
            <person name="Simpson J.T."/>
            <person name="Stenson P.D."/>
            <person name="Turner D.J."/>
            <person name="Vigilant L."/>
            <person name="Vilella A.J."/>
            <person name="Whitener W."/>
            <person name="Zhu B."/>
            <person name="Cooper D.N."/>
            <person name="de Jong P."/>
            <person name="Dermitzakis E.T."/>
            <person name="Eichler E.E."/>
            <person name="Flicek P."/>
            <person name="Goldman N."/>
            <person name="Mundy N.I."/>
            <person name="Ning Z."/>
            <person name="Odom D.T."/>
            <person name="Ponting C.P."/>
            <person name="Quail M.A."/>
            <person name="Ryder O.A."/>
            <person name="Searle S.M."/>
            <person name="Warren W.C."/>
            <person name="Wilson R.K."/>
            <person name="Schierup M.H."/>
            <person name="Rogers J."/>
            <person name="Tyler-Smith C."/>
            <person name="Durbin R."/>
        </authorList>
    </citation>
    <scope>NUCLEOTIDE SEQUENCE [LARGE SCALE GENOMIC DNA]</scope>
</reference>
<dbReference type="EMBL" id="CABD030115802">
    <property type="status" value="NOT_ANNOTATED_CDS"/>
    <property type="molecule type" value="Genomic_DNA"/>
</dbReference>